<organism evidence="1 2">
    <name type="scientific">Funiculus sociatus GB2-A5</name>
    <dbReference type="NCBI Taxonomy" id="2933946"/>
    <lineage>
        <taxon>Bacteria</taxon>
        <taxon>Bacillati</taxon>
        <taxon>Cyanobacteriota</taxon>
        <taxon>Cyanophyceae</taxon>
        <taxon>Coleofasciculales</taxon>
        <taxon>Coleofasciculaceae</taxon>
        <taxon>Funiculus</taxon>
    </lineage>
</organism>
<proteinExistence type="predicted"/>
<evidence type="ECO:0000313" key="1">
    <source>
        <dbReference type="EMBL" id="MEP0865973.1"/>
    </source>
</evidence>
<evidence type="ECO:0000313" key="2">
    <source>
        <dbReference type="Proteomes" id="UP001442494"/>
    </source>
</evidence>
<reference evidence="1 2" key="1">
    <citation type="submission" date="2022-04" db="EMBL/GenBank/DDBJ databases">
        <title>Positive selection, recombination, and allopatry shape intraspecific diversity of widespread and dominant cyanobacteria.</title>
        <authorList>
            <person name="Wei J."/>
            <person name="Shu W."/>
            <person name="Hu C."/>
        </authorList>
    </citation>
    <scope>NUCLEOTIDE SEQUENCE [LARGE SCALE GENOMIC DNA]</scope>
    <source>
        <strain evidence="1 2">GB2-A5</strain>
    </source>
</reference>
<name>A0ABV0JRG0_9CYAN</name>
<sequence length="115" mass="13482">MPDQSLDERSLSEPVAELLREIQQTPKEYWPNLLQMIRLFRESVTVKPAPSDAWAKAMDEIKNPDPVEKAARQKALSDLLKSWEEEGDEQEQTETWEYLRQALDEDRLSNRPLFP</sequence>
<keyword evidence="2" id="KW-1185">Reference proteome</keyword>
<dbReference type="RefSeq" id="WP_190417991.1">
    <property type="nucleotide sequence ID" value="NZ_JAMPKK010000035.1"/>
</dbReference>
<accession>A0ABV0JRG0</accession>
<dbReference type="EMBL" id="JAMPKK010000035">
    <property type="protein sequence ID" value="MEP0865973.1"/>
    <property type="molecule type" value="Genomic_DNA"/>
</dbReference>
<dbReference type="Proteomes" id="UP001442494">
    <property type="component" value="Unassembled WGS sequence"/>
</dbReference>
<comment type="caution">
    <text evidence="1">The sequence shown here is derived from an EMBL/GenBank/DDBJ whole genome shotgun (WGS) entry which is preliminary data.</text>
</comment>
<gene>
    <name evidence="1" type="ORF">NDI37_16010</name>
</gene>
<protein>
    <submittedName>
        <fullName evidence="1">Uncharacterized protein</fullName>
    </submittedName>
</protein>